<dbReference type="Proteomes" id="UP001341840">
    <property type="component" value="Unassembled WGS sequence"/>
</dbReference>
<gene>
    <name evidence="2" type="ORF">PIB30_002047</name>
</gene>
<comment type="caution">
    <text evidence="2">The sequence shown here is derived from an EMBL/GenBank/DDBJ whole genome shotgun (WGS) entry which is preliminary data.</text>
</comment>
<dbReference type="EMBL" id="JASCZI010000004">
    <property type="protein sequence ID" value="MED6106156.1"/>
    <property type="molecule type" value="Genomic_DNA"/>
</dbReference>
<evidence type="ECO:0000313" key="2">
    <source>
        <dbReference type="EMBL" id="MED6106156.1"/>
    </source>
</evidence>
<name>A0ABU6Q2S3_9FABA</name>
<organism evidence="2 3">
    <name type="scientific">Stylosanthes scabra</name>
    <dbReference type="NCBI Taxonomy" id="79078"/>
    <lineage>
        <taxon>Eukaryota</taxon>
        <taxon>Viridiplantae</taxon>
        <taxon>Streptophyta</taxon>
        <taxon>Embryophyta</taxon>
        <taxon>Tracheophyta</taxon>
        <taxon>Spermatophyta</taxon>
        <taxon>Magnoliopsida</taxon>
        <taxon>eudicotyledons</taxon>
        <taxon>Gunneridae</taxon>
        <taxon>Pentapetalae</taxon>
        <taxon>rosids</taxon>
        <taxon>fabids</taxon>
        <taxon>Fabales</taxon>
        <taxon>Fabaceae</taxon>
        <taxon>Papilionoideae</taxon>
        <taxon>50 kb inversion clade</taxon>
        <taxon>dalbergioids sensu lato</taxon>
        <taxon>Dalbergieae</taxon>
        <taxon>Pterocarpus clade</taxon>
        <taxon>Stylosanthes</taxon>
    </lineage>
</organism>
<protein>
    <submittedName>
        <fullName evidence="2">Uncharacterized protein</fullName>
    </submittedName>
</protein>
<feature type="region of interest" description="Disordered" evidence="1">
    <location>
        <begin position="96"/>
        <end position="122"/>
    </location>
</feature>
<reference evidence="2 3" key="1">
    <citation type="journal article" date="2023" name="Plants (Basel)">
        <title>Bridging the Gap: Combining Genomics and Transcriptomics Approaches to Understand Stylosanthes scabra, an Orphan Legume from the Brazilian Caatinga.</title>
        <authorList>
            <person name="Ferreira-Neto J.R.C."/>
            <person name="da Silva M.D."/>
            <person name="Binneck E."/>
            <person name="de Melo N.F."/>
            <person name="da Silva R.H."/>
            <person name="de Melo A.L.T.M."/>
            <person name="Pandolfi V."/>
            <person name="Bustamante F.O."/>
            <person name="Brasileiro-Vidal A.C."/>
            <person name="Benko-Iseppon A.M."/>
        </authorList>
    </citation>
    <scope>NUCLEOTIDE SEQUENCE [LARGE SCALE GENOMIC DNA]</scope>
    <source>
        <tissue evidence="2">Leaves</tissue>
    </source>
</reference>
<sequence>MRRPSDRLRRFGACPRAMDVEEGRGEAMLNDILIPADSGYRPDFDGTLFDGSQVHLDLNKPVSGPSHAFMALGGTPPSATHVPGGLWEVPLMAPARVPTPPAARGRARRAPRRRGCDTGGHM</sequence>
<accession>A0ABU6Q2S3</accession>
<evidence type="ECO:0000256" key="1">
    <source>
        <dbReference type="SAM" id="MobiDB-lite"/>
    </source>
</evidence>
<evidence type="ECO:0000313" key="3">
    <source>
        <dbReference type="Proteomes" id="UP001341840"/>
    </source>
</evidence>
<proteinExistence type="predicted"/>
<keyword evidence="3" id="KW-1185">Reference proteome</keyword>